<reference evidence="5" key="1">
    <citation type="submission" date="2008-07" db="EMBL/GenBank/DDBJ databases">
        <title>Annotation of Ajellomyces capsulatus strain H88.</title>
        <authorList>
            <person name="Champion M."/>
            <person name="Cuomo C."/>
            <person name="Ma L.-J."/>
            <person name="Henn M.R."/>
            <person name="Sil A."/>
            <person name="Goldman B."/>
            <person name="Young S.K."/>
            <person name="Kodira C.D."/>
            <person name="Zeng Q."/>
            <person name="Koehrsen M."/>
            <person name="Alvarado L."/>
            <person name="Berlin A."/>
            <person name="Borenstein D."/>
            <person name="Chen Z."/>
            <person name="Engels R."/>
            <person name="Freedman E."/>
            <person name="Gellesch M."/>
            <person name="Goldberg J."/>
            <person name="Griggs A."/>
            <person name="Gujja S."/>
            <person name="Heiman D."/>
            <person name="Hepburn T."/>
            <person name="Howarth C."/>
            <person name="Jen D."/>
            <person name="Larson L."/>
            <person name="Lewis B."/>
            <person name="Mehta T."/>
            <person name="Park D."/>
            <person name="Pearson M."/>
            <person name="Roberts A."/>
            <person name="Saif S."/>
            <person name="Shea T."/>
            <person name="Shenoy N."/>
            <person name="Sisk P."/>
            <person name="Stolte C."/>
            <person name="Sykes S."/>
            <person name="Walk T."/>
            <person name="White J."/>
            <person name="Yandava C."/>
            <person name="Klein B."/>
            <person name="McEwen J.G."/>
            <person name="Puccia R."/>
            <person name="Goldman G.H."/>
            <person name="Felipe M.S."/>
            <person name="Nino-Vega G."/>
            <person name="San-Blas G."/>
            <person name="Taylor J."/>
            <person name="Mendoza L."/>
            <person name="Galagan J."/>
            <person name="Nusbaum C."/>
            <person name="Birren B."/>
        </authorList>
    </citation>
    <scope>NUCLEOTIDE SEQUENCE [LARGE SCALE GENOMIC DNA]</scope>
    <source>
        <strain evidence="5">H88</strain>
    </source>
</reference>
<dbReference type="Pfam" id="PF12796">
    <property type="entry name" value="Ank_2"/>
    <property type="match status" value="1"/>
</dbReference>
<dbReference type="HOGENOM" id="CLU_2084157_0_0_1"/>
<feature type="repeat" description="ANK" evidence="3">
    <location>
        <begin position="73"/>
        <end position="105"/>
    </location>
</feature>
<keyword evidence="1" id="KW-0677">Repeat</keyword>
<dbReference type="SMART" id="SM00248">
    <property type="entry name" value="ANK"/>
    <property type="match status" value="1"/>
</dbReference>
<evidence type="ECO:0000256" key="3">
    <source>
        <dbReference type="PROSITE-ProRule" id="PRU00023"/>
    </source>
</evidence>
<proteinExistence type="predicted"/>
<dbReference type="AlphaFoldDB" id="F0UH46"/>
<dbReference type="PANTHER" id="PTHR24201">
    <property type="entry name" value="ANK_REP_REGION DOMAIN-CONTAINING PROTEIN"/>
    <property type="match status" value="1"/>
</dbReference>
<dbReference type="PROSITE" id="PS50297">
    <property type="entry name" value="ANK_REP_REGION"/>
    <property type="match status" value="1"/>
</dbReference>
<dbReference type="OrthoDB" id="366390at2759"/>
<organism evidence="5">
    <name type="scientific">Ajellomyces capsulatus (strain H88)</name>
    <name type="common">Darling's disease fungus</name>
    <name type="synonym">Histoplasma capsulatum</name>
    <dbReference type="NCBI Taxonomy" id="544711"/>
    <lineage>
        <taxon>Eukaryota</taxon>
        <taxon>Fungi</taxon>
        <taxon>Dikarya</taxon>
        <taxon>Ascomycota</taxon>
        <taxon>Pezizomycotina</taxon>
        <taxon>Eurotiomycetes</taxon>
        <taxon>Eurotiomycetidae</taxon>
        <taxon>Onygenales</taxon>
        <taxon>Ajellomycetaceae</taxon>
        <taxon>Histoplasma</taxon>
    </lineage>
</organism>
<dbReference type="InterPro" id="IPR036770">
    <property type="entry name" value="Ankyrin_rpt-contain_sf"/>
</dbReference>
<name>F0UH46_AJEC8</name>
<evidence type="ECO:0000313" key="4">
    <source>
        <dbReference type="EMBL" id="EGC45233.1"/>
    </source>
</evidence>
<dbReference type="STRING" id="544711.F0UH46"/>
<dbReference type="Proteomes" id="UP000008142">
    <property type="component" value="Unassembled WGS sequence"/>
</dbReference>
<dbReference type="InterPro" id="IPR050776">
    <property type="entry name" value="Ank_Repeat/CDKN_Inhibitor"/>
</dbReference>
<evidence type="ECO:0000256" key="1">
    <source>
        <dbReference type="ARBA" id="ARBA00022737"/>
    </source>
</evidence>
<dbReference type="VEuPathDB" id="FungiDB:I7I53_02146"/>
<dbReference type="Gene3D" id="1.25.40.20">
    <property type="entry name" value="Ankyrin repeat-containing domain"/>
    <property type="match status" value="1"/>
</dbReference>
<protein>
    <submittedName>
        <fullName evidence="4">Predicted protein</fullName>
    </submittedName>
</protein>
<dbReference type="EMBL" id="DS990638">
    <property type="protein sequence ID" value="EGC45233.1"/>
    <property type="molecule type" value="Genomic_DNA"/>
</dbReference>
<keyword evidence="2 3" id="KW-0040">ANK repeat</keyword>
<accession>F0UH46</accession>
<evidence type="ECO:0000313" key="5">
    <source>
        <dbReference type="Proteomes" id="UP000008142"/>
    </source>
</evidence>
<dbReference type="SUPFAM" id="SSF48403">
    <property type="entry name" value="Ankyrin repeat"/>
    <property type="match status" value="1"/>
</dbReference>
<dbReference type="InterPro" id="IPR002110">
    <property type="entry name" value="Ankyrin_rpt"/>
</dbReference>
<evidence type="ECO:0000256" key="2">
    <source>
        <dbReference type="ARBA" id="ARBA00023043"/>
    </source>
</evidence>
<sequence length="117" mass="13035">MRFAVEKVDCLKGQDNPSNSHDQESYWPLPHARATYPSRWLYHPPPLTAGNGHRDAMQTLLRNRANIDFTDVDGDTPLIKAASKGHDNVTRTLLCKGANPNFCNEWSAIALLTTAAF</sequence>
<gene>
    <name evidence="4" type="ORF">HCEG_04448</name>
</gene>
<dbReference type="PROSITE" id="PS50088">
    <property type="entry name" value="ANK_REPEAT"/>
    <property type="match status" value="1"/>
</dbReference>